<dbReference type="OrthoDB" id="6244967at2759"/>
<evidence type="ECO:0000313" key="2">
    <source>
        <dbReference type="Proteomes" id="UP000053660"/>
    </source>
</evidence>
<feature type="non-terminal residue" evidence="1">
    <location>
        <position position="132"/>
    </location>
</feature>
<protein>
    <recommendedName>
        <fullName evidence="3">Fibronectin type-III domain-containing protein</fullName>
    </recommendedName>
</protein>
<keyword evidence="2" id="KW-1185">Reference proteome</keyword>
<evidence type="ECO:0000313" key="1">
    <source>
        <dbReference type="EMBL" id="KHJ83959.1"/>
    </source>
</evidence>
<evidence type="ECO:0008006" key="3">
    <source>
        <dbReference type="Google" id="ProtNLM"/>
    </source>
</evidence>
<proteinExistence type="predicted"/>
<dbReference type="Proteomes" id="UP000053660">
    <property type="component" value="Unassembled WGS sequence"/>
</dbReference>
<dbReference type="EMBL" id="KN570850">
    <property type="protein sequence ID" value="KHJ83959.1"/>
    <property type="molecule type" value="Genomic_DNA"/>
</dbReference>
<name>A0A0B1SG99_OESDE</name>
<accession>A0A0B1SG99</accession>
<dbReference type="AlphaFoldDB" id="A0A0B1SG99"/>
<gene>
    <name evidence="1" type="ORF">OESDEN_16333</name>
</gene>
<reference evidence="1 2" key="1">
    <citation type="submission" date="2014-03" db="EMBL/GenBank/DDBJ databases">
        <title>Draft genome of the hookworm Oesophagostomum dentatum.</title>
        <authorList>
            <person name="Mitreva M."/>
        </authorList>
    </citation>
    <scope>NUCLEOTIDE SEQUENCE [LARGE SCALE GENOMIC DNA]</scope>
    <source>
        <strain evidence="1 2">OD-Hann</strain>
    </source>
</reference>
<organism evidence="1 2">
    <name type="scientific">Oesophagostomum dentatum</name>
    <name type="common">Nodular worm</name>
    <dbReference type="NCBI Taxonomy" id="61180"/>
    <lineage>
        <taxon>Eukaryota</taxon>
        <taxon>Metazoa</taxon>
        <taxon>Ecdysozoa</taxon>
        <taxon>Nematoda</taxon>
        <taxon>Chromadorea</taxon>
        <taxon>Rhabditida</taxon>
        <taxon>Rhabditina</taxon>
        <taxon>Rhabditomorpha</taxon>
        <taxon>Strongyloidea</taxon>
        <taxon>Strongylidae</taxon>
        <taxon>Oesophagostomum</taxon>
    </lineage>
</organism>
<sequence length="132" mass="15478">MMKISATNERHEGPASEISWFDTYINIAEEDLPAPENVTAFLRNTSLVVHIPMKHAYEHYVIYVRPEYSEQYWKYEAINVTETQETIVIQHFPLDKNDSYRMKISGLKHGRESRSSREFALTVEPGVIIRKF</sequence>